<accession>A0AAV1KM98</accession>
<gene>
    <name evidence="1" type="ORF">PARMNEM_LOCUS4389</name>
</gene>
<proteinExistence type="predicted"/>
<name>A0AAV1KM98_9NEOP</name>
<dbReference type="Pfam" id="PF14774">
    <property type="entry name" value="FAM177"/>
    <property type="match status" value="1"/>
</dbReference>
<evidence type="ECO:0000313" key="2">
    <source>
        <dbReference type="Proteomes" id="UP001314205"/>
    </source>
</evidence>
<dbReference type="InterPro" id="IPR028260">
    <property type="entry name" value="FAM177"/>
</dbReference>
<evidence type="ECO:0008006" key="3">
    <source>
        <dbReference type="Google" id="ProtNLM"/>
    </source>
</evidence>
<comment type="caution">
    <text evidence="1">The sequence shown here is derived from an EMBL/GenBank/DDBJ whole genome shotgun (WGS) entry which is preliminary data.</text>
</comment>
<dbReference type="PANTHER" id="PTHR31206">
    <property type="entry name" value="LP10445P"/>
    <property type="match status" value="1"/>
</dbReference>
<dbReference type="PANTHER" id="PTHR31206:SF1">
    <property type="entry name" value="LP10445P"/>
    <property type="match status" value="1"/>
</dbReference>
<keyword evidence="2" id="KW-1185">Reference proteome</keyword>
<sequence length="149" mass="16749">METSDASEISNTQVNVTINRPIRILHFSDGVEEEIQEANVNELASVPKIEDNIDPTTLSWGPWFSHYAMKSGKKVLNAVDYAGESLANFFGITTPKYQIEIDEYERIKEEKKKMEEESIGWVPKNGGGNIPLVLNEPTKVLHKINNNSS</sequence>
<evidence type="ECO:0000313" key="1">
    <source>
        <dbReference type="EMBL" id="CAK1582917.1"/>
    </source>
</evidence>
<dbReference type="AlphaFoldDB" id="A0AAV1KM98"/>
<dbReference type="Proteomes" id="UP001314205">
    <property type="component" value="Unassembled WGS sequence"/>
</dbReference>
<protein>
    <recommendedName>
        <fullName evidence="3">Protein FAM177A1</fullName>
    </recommendedName>
</protein>
<dbReference type="EMBL" id="CAVLGL010000046">
    <property type="protein sequence ID" value="CAK1582917.1"/>
    <property type="molecule type" value="Genomic_DNA"/>
</dbReference>
<reference evidence="1 2" key="1">
    <citation type="submission" date="2023-11" db="EMBL/GenBank/DDBJ databases">
        <authorList>
            <person name="Hedman E."/>
            <person name="Englund M."/>
            <person name="Stromberg M."/>
            <person name="Nyberg Akerstrom W."/>
            <person name="Nylinder S."/>
            <person name="Jareborg N."/>
            <person name="Kallberg Y."/>
            <person name="Kronander E."/>
        </authorList>
    </citation>
    <scope>NUCLEOTIDE SEQUENCE [LARGE SCALE GENOMIC DNA]</scope>
</reference>
<organism evidence="1 2">
    <name type="scientific">Parnassius mnemosyne</name>
    <name type="common">clouded apollo</name>
    <dbReference type="NCBI Taxonomy" id="213953"/>
    <lineage>
        <taxon>Eukaryota</taxon>
        <taxon>Metazoa</taxon>
        <taxon>Ecdysozoa</taxon>
        <taxon>Arthropoda</taxon>
        <taxon>Hexapoda</taxon>
        <taxon>Insecta</taxon>
        <taxon>Pterygota</taxon>
        <taxon>Neoptera</taxon>
        <taxon>Endopterygota</taxon>
        <taxon>Lepidoptera</taxon>
        <taxon>Glossata</taxon>
        <taxon>Ditrysia</taxon>
        <taxon>Papilionoidea</taxon>
        <taxon>Papilionidae</taxon>
        <taxon>Parnassiinae</taxon>
        <taxon>Parnassini</taxon>
        <taxon>Parnassius</taxon>
        <taxon>Driopa</taxon>
    </lineage>
</organism>